<dbReference type="Gene3D" id="2.40.70.10">
    <property type="entry name" value="Acid Proteases"/>
    <property type="match status" value="1"/>
</dbReference>
<dbReference type="STRING" id="133385.A0A2T9Y2X3"/>
<dbReference type="InterPro" id="IPR021109">
    <property type="entry name" value="Peptidase_aspartic_dom_sf"/>
</dbReference>
<proteinExistence type="predicted"/>
<gene>
    <name evidence="1" type="ORF">BB561_006603</name>
</gene>
<organism evidence="1 2">
    <name type="scientific">Smittium simulii</name>
    <dbReference type="NCBI Taxonomy" id="133385"/>
    <lineage>
        <taxon>Eukaryota</taxon>
        <taxon>Fungi</taxon>
        <taxon>Fungi incertae sedis</taxon>
        <taxon>Zoopagomycota</taxon>
        <taxon>Kickxellomycotina</taxon>
        <taxon>Harpellomycetes</taxon>
        <taxon>Harpellales</taxon>
        <taxon>Legeriomycetaceae</taxon>
        <taxon>Smittium</taxon>
    </lineage>
</organism>
<name>A0A2T9Y2X3_9FUNG</name>
<dbReference type="EMBL" id="MBFR01000623">
    <property type="protein sequence ID" value="PVU86696.1"/>
    <property type="molecule type" value="Genomic_DNA"/>
</dbReference>
<evidence type="ECO:0000313" key="1">
    <source>
        <dbReference type="EMBL" id="PVU86696.1"/>
    </source>
</evidence>
<feature type="non-terminal residue" evidence="1">
    <location>
        <position position="396"/>
    </location>
</feature>
<accession>A0A2T9Y2X3</accession>
<reference evidence="1 2" key="1">
    <citation type="journal article" date="2018" name="MBio">
        <title>Comparative Genomics Reveals the Core Gene Toolbox for the Fungus-Insect Symbiosis.</title>
        <authorList>
            <person name="Wang Y."/>
            <person name="Stata M."/>
            <person name="Wang W."/>
            <person name="Stajich J.E."/>
            <person name="White M.M."/>
            <person name="Moncalvo J.M."/>
        </authorList>
    </citation>
    <scope>NUCLEOTIDE SEQUENCE [LARGE SCALE GENOMIC DNA]</scope>
    <source>
        <strain evidence="1 2">SWE-8-4</strain>
    </source>
</reference>
<evidence type="ECO:0000313" key="2">
    <source>
        <dbReference type="Proteomes" id="UP000245383"/>
    </source>
</evidence>
<keyword evidence="2" id="KW-1185">Reference proteome</keyword>
<dbReference type="OrthoDB" id="2265483at2759"/>
<protein>
    <submittedName>
        <fullName evidence="1">Uncharacterized protein</fullName>
    </submittedName>
</protein>
<dbReference type="Proteomes" id="UP000245383">
    <property type="component" value="Unassembled WGS sequence"/>
</dbReference>
<sequence length="396" mass="45400">MKKRINTNFIIISQYAIRFSNSNSNKVNDTSDNGNLIRKNQISTDLNKKYCTVHKKNSHNTADCNTIKKKVKTIPSHLIQTENVTNTEIQIIYPTTAQQKKILNSKQEYISEKPSSKISNISETNIEIKKIYNKVNAIGTKTHNNDFIFSIMICRKEMMAELDITADVSCMSERFVTELDIPCNNVTEYNIMANSDIKIPRNKETIKVHVKTDKAELFTNFEVISKMSNSQVLIGKDIINQPKLNIFGLPFKYSRELEDDNAINDETPELVTGLKNPLIEENELDHEIKELLLLNEKINHLEPCTIPEAMVYLNTTSNEAIYKRQYPIANHWLPFINEEIRNWQETGVIKIAEVDTAFNTPVKPLLIFNHYTDCTVGLIKGIVSSFDSPPPREFRA</sequence>
<comment type="caution">
    <text evidence="1">The sequence shown here is derived from an EMBL/GenBank/DDBJ whole genome shotgun (WGS) entry which is preliminary data.</text>
</comment>
<dbReference type="AlphaFoldDB" id="A0A2T9Y2X3"/>